<evidence type="ECO:0000313" key="2">
    <source>
        <dbReference type="EMBL" id="PMD63889.1"/>
    </source>
</evidence>
<dbReference type="GeneID" id="36579925"/>
<dbReference type="EMBL" id="KZ613777">
    <property type="protein sequence ID" value="PMD63889.1"/>
    <property type="molecule type" value="Genomic_DNA"/>
</dbReference>
<reference evidence="2 3" key="1">
    <citation type="submission" date="2016-04" db="EMBL/GenBank/DDBJ databases">
        <title>A degradative enzymes factory behind the ericoid mycorrhizal symbiosis.</title>
        <authorList>
            <consortium name="DOE Joint Genome Institute"/>
            <person name="Martino E."/>
            <person name="Morin E."/>
            <person name="Grelet G."/>
            <person name="Kuo A."/>
            <person name="Kohler A."/>
            <person name="Daghino S."/>
            <person name="Barry K."/>
            <person name="Choi C."/>
            <person name="Cichocki N."/>
            <person name="Clum A."/>
            <person name="Copeland A."/>
            <person name="Hainaut M."/>
            <person name="Haridas S."/>
            <person name="Labutti K."/>
            <person name="Lindquist E."/>
            <person name="Lipzen A."/>
            <person name="Khouja H.-R."/>
            <person name="Murat C."/>
            <person name="Ohm R."/>
            <person name="Olson A."/>
            <person name="Spatafora J."/>
            <person name="Veneault-Fourrey C."/>
            <person name="Henrissat B."/>
            <person name="Grigoriev I."/>
            <person name="Martin F."/>
            <person name="Perotto S."/>
        </authorList>
    </citation>
    <scope>NUCLEOTIDE SEQUENCE [LARGE SCALE GENOMIC DNA]</scope>
    <source>
        <strain evidence="2 3">E</strain>
    </source>
</reference>
<dbReference type="PANTHER" id="PTHR24148">
    <property type="entry name" value="ANKYRIN REPEAT DOMAIN-CONTAINING PROTEIN 39 HOMOLOG-RELATED"/>
    <property type="match status" value="1"/>
</dbReference>
<dbReference type="PANTHER" id="PTHR24148:SF64">
    <property type="entry name" value="HETEROKARYON INCOMPATIBILITY DOMAIN-CONTAINING PROTEIN"/>
    <property type="match status" value="1"/>
</dbReference>
<sequence length="218" mass="24329">MAPFVYNALRENEIRLVDIFPAGGNEEQIEIGLSTTNLSRCPDYRLLTYTWGNPEERRIVKCNGHEIQVLQTVNSALLALRENQSLSTPLWISTLYINQEDNSEKGKIMGQTTHILGKAVRTILWVGLASVHTSAAFEVVSKLVSARRGVLQDVPLSEIGPRALQTAREKYREIVSLSPPTEWKALEDITGRHMFTRLGLGSGGYRVRTGSVTPLWVV</sequence>
<dbReference type="AlphaFoldDB" id="A0A2J6TLJ2"/>
<dbReference type="STRING" id="1095630.A0A2J6TLJ2"/>
<dbReference type="InterPro" id="IPR052895">
    <property type="entry name" value="HetReg/Transcr_Mod"/>
</dbReference>
<gene>
    <name evidence="2" type="ORF">K444DRAFT_315891</name>
</gene>
<name>A0A2J6TLJ2_9HELO</name>
<accession>A0A2J6TLJ2</accession>
<feature type="domain" description="Heterokaryon incompatibility" evidence="1">
    <location>
        <begin position="44"/>
        <end position="197"/>
    </location>
</feature>
<dbReference type="Proteomes" id="UP000235371">
    <property type="component" value="Unassembled WGS sequence"/>
</dbReference>
<protein>
    <recommendedName>
        <fullName evidence="1">Heterokaryon incompatibility domain-containing protein</fullName>
    </recommendedName>
</protein>
<keyword evidence="3" id="KW-1185">Reference proteome</keyword>
<dbReference type="RefSeq" id="XP_024740793.1">
    <property type="nucleotide sequence ID" value="XM_024871843.1"/>
</dbReference>
<dbReference type="InterPro" id="IPR010730">
    <property type="entry name" value="HET"/>
</dbReference>
<evidence type="ECO:0000313" key="3">
    <source>
        <dbReference type="Proteomes" id="UP000235371"/>
    </source>
</evidence>
<proteinExistence type="predicted"/>
<evidence type="ECO:0000259" key="1">
    <source>
        <dbReference type="Pfam" id="PF06985"/>
    </source>
</evidence>
<organism evidence="2 3">
    <name type="scientific">Hyaloscypha bicolor E</name>
    <dbReference type="NCBI Taxonomy" id="1095630"/>
    <lineage>
        <taxon>Eukaryota</taxon>
        <taxon>Fungi</taxon>
        <taxon>Dikarya</taxon>
        <taxon>Ascomycota</taxon>
        <taxon>Pezizomycotina</taxon>
        <taxon>Leotiomycetes</taxon>
        <taxon>Helotiales</taxon>
        <taxon>Hyaloscyphaceae</taxon>
        <taxon>Hyaloscypha</taxon>
        <taxon>Hyaloscypha bicolor</taxon>
    </lineage>
</organism>
<dbReference type="Pfam" id="PF06985">
    <property type="entry name" value="HET"/>
    <property type="match status" value="1"/>
</dbReference>
<dbReference type="InParanoid" id="A0A2J6TLJ2"/>